<dbReference type="EMBL" id="JANPWB010000002">
    <property type="protein sequence ID" value="KAJ1205875.1"/>
    <property type="molecule type" value="Genomic_DNA"/>
</dbReference>
<feature type="region of interest" description="Disordered" evidence="1">
    <location>
        <begin position="1"/>
        <end position="58"/>
    </location>
</feature>
<proteinExistence type="predicted"/>
<reference evidence="2" key="1">
    <citation type="journal article" date="2022" name="bioRxiv">
        <title>Sequencing and chromosome-scale assembly of the giantPleurodeles waltlgenome.</title>
        <authorList>
            <person name="Brown T."/>
            <person name="Elewa A."/>
            <person name="Iarovenko S."/>
            <person name="Subramanian E."/>
            <person name="Araus A.J."/>
            <person name="Petzold A."/>
            <person name="Susuki M."/>
            <person name="Suzuki K.-i.T."/>
            <person name="Hayashi T."/>
            <person name="Toyoda A."/>
            <person name="Oliveira C."/>
            <person name="Osipova E."/>
            <person name="Leigh N.D."/>
            <person name="Simon A."/>
            <person name="Yun M.H."/>
        </authorList>
    </citation>
    <scope>NUCLEOTIDE SEQUENCE</scope>
    <source>
        <strain evidence="2">20211129_DDA</strain>
        <tissue evidence="2">Liver</tissue>
    </source>
</reference>
<name>A0AAV7W0M5_PLEWA</name>
<organism evidence="2 3">
    <name type="scientific">Pleurodeles waltl</name>
    <name type="common">Iberian ribbed newt</name>
    <dbReference type="NCBI Taxonomy" id="8319"/>
    <lineage>
        <taxon>Eukaryota</taxon>
        <taxon>Metazoa</taxon>
        <taxon>Chordata</taxon>
        <taxon>Craniata</taxon>
        <taxon>Vertebrata</taxon>
        <taxon>Euteleostomi</taxon>
        <taxon>Amphibia</taxon>
        <taxon>Batrachia</taxon>
        <taxon>Caudata</taxon>
        <taxon>Salamandroidea</taxon>
        <taxon>Salamandridae</taxon>
        <taxon>Pleurodelinae</taxon>
        <taxon>Pleurodeles</taxon>
    </lineage>
</organism>
<sequence length="82" mass="9689">QRDSTAKTTPAYRGTQHHHTYTSTHKTPHTPKHHPTHHNTHHLTHHPHHPMAPQRYSRFSEEKLRVMVEDIIRVEPQLFGSQ</sequence>
<feature type="non-terminal residue" evidence="2">
    <location>
        <position position="1"/>
    </location>
</feature>
<accession>A0AAV7W0M5</accession>
<evidence type="ECO:0000256" key="1">
    <source>
        <dbReference type="SAM" id="MobiDB-lite"/>
    </source>
</evidence>
<dbReference type="AlphaFoldDB" id="A0AAV7W0M5"/>
<protein>
    <submittedName>
        <fullName evidence="2">Uncharacterized protein</fullName>
    </submittedName>
</protein>
<evidence type="ECO:0000313" key="2">
    <source>
        <dbReference type="EMBL" id="KAJ1205875.1"/>
    </source>
</evidence>
<feature type="compositionally biased region" description="Basic residues" evidence="1">
    <location>
        <begin position="15"/>
        <end position="49"/>
    </location>
</feature>
<dbReference type="Proteomes" id="UP001066276">
    <property type="component" value="Chromosome 1_2"/>
</dbReference>
<keyword evidence="3" id="KW-1185">Reference proteome</keyword>
<evidence type="ECO:0000313" key="3">
    <source>
        <dbReference type="Proteomes" id="UP001066276"/>
    </source>
</evidence>
<gene>
    <name evidence="2" type="ORF">NDU88_001300</name>
</gene>
<comment type="caution">
    <text evidence="2">The sequence shown here is derived from an EMBL/GenBank/DDBJ whole genome shotgun (WGS) entry which is preliminary data.</text>
</comment>
<feature type="non-terminal residue" evidence="2">
    <location>
        <position position="82"/>
    </location>
</feature>